<dbReference type="GO" id="GO:0015205">
    <property type="term" value="F:nucleobase transmembrane transporter activity"/>
    <property type="evidence" value="ECO:0007669"/>
    <property type="project" value="TreeGrafter"/>
</dbReference>
<feature type="transmembrane region" description="Helical" evidence="6">
    <location>
        <begin position="12"/>
        <end position="35"/>
    </location>
</feature>
<evidence type="ECO:0000256" key="6">
    <source>
        <dbReference type="SAM" id="Phobius"/>
    </source>
</evidence>
<dbReference type="GeneID" id="4354026"/>
<evidence type="ECO:0000313" key="8">
    <source>
        <dbReference type="Proteomes" id="UP000007963"/>
    </source>
</evidence>
<dbReference type="InterPro" id="IPR001248">
    <property type="entry name" value="Pur-cyt_permease"/>
</dbReference>
<keyword evidence="3 6" id="KW-0812">Transmembrane</keyword>
<feature type="transmembrane region" description="Helical" evidence="6">
    <location>
        <begin position="169"/>
        <end position="190"/>
    </location>
</feature>
<dbReference type="InterPro" id="IPR045225">
    <property type="entry name" value="Uracil/uridine/allantoin_perm"/>
</dbReference>
<dbReference type="RefSeq" id="XP_001217682.1">
    <property type="nucleotide sequence ID" value="XM_001217681.1"/>
</dbReference>
<dbReference type="OMA" id="LPLLWIH"/>
<evidence type="ECO:0000256" key="1">
    <source>
        <dbReference type="ARBA" id="ARBA00004141"/>
    </source>
</evidence>
<evidence type="ECO:0000313" key="7">
    <source>
        <dbReference type="EMBL" id="EAU30197.1"/>
    </source>
</evidence>
<evidence type="ECO:0000256" key="3">
    <source>
        <dbReference type="ARBA" id="ARBA00022692"/>
    </source>
</evidence>
<keyword evidence="5 6" id="KW-0472">Membrane</keyword>
<dbReference type="OrthoDB" id="2018619at2759"/>
<evidence type="ECO:0000256" key="5">
    <source>
        <dbReference type="ARBA" id="ARBA00023136"/>
    </source>
</evidence>
<evidence type="ECO:0000256" key="4">
    <source>
        <dbReference type="ARBA" id="ARBA00022989"/>
    </source>
</evidence>
<name>Q0CB74_ASPTN</name>
<dbReference type="Proteomes" id="UP000007963">
    <property type="component" value="Unassembled WGS sequence"/>
</dbReference>
<dbReference type="VEuPathDB" id="FungiDB:ATEG_09060"/>
<dbReference type="PANTHER" id="PTHR30618">
    <property type="entry name" value="NCS1 FAMILY PURINE/PYRIMIDINE TRANSPORTER"/>
    <property type="match status" value="1"/>
</dbReference>
<dbReference type="HOGENOM" id="CLU_021555_4_0_1"/>
<accession>Q0CB74</accession>
<sequence>MYQVTSTSVSKGLNAGLAIAAVVIGHILVCVPVILDGYGVHDVEQRMRAHSHQLFRGIVAIIWFGTQTYQAGQCVSVMISAIWPSFQHLPDKLPAGSPVSSSELLCFFLAIIIHLPLLYLKVSSLRYLFIVKMCVMPIFGIVLFAWAVAGAHGFGPIFSKPSVISDGTPVVVVFFQCVTSTIGPKATLALNMPDFTRYAKKPREIFWSQPIGLVILVSLCGVLGATVTSATEIIYGKRTWNPLEVALLWENRAAQFFTALCWFVACVGTNISANSVSFSNDISLWFPKYIDSRRGAFICAFLSILSMPWYIQHSYVFAPFQDNPVLTTIAPRRFRHSSEDTPYSSAR</sequence>
<comment type="similarity">
    <text evidence="2">Belongs to the purine-cytosine permease (2.A.39) family.</text>
</comment>
<reference evidence="8" key="1">
    <citation type="submission" date="2005-09" db="EMBL/GenBank/DDBJ databases">
        <title>Annotation of the Aspergillus terreus NIH2624 genome.</title>
        <authorList>
            <person name="Birren B.W."/>
            <person name="Lander E.S."/>
            <person name="Galagan J.E."/>
            <person name="Nusbaum C."/>
            <person name="Devon K."/>
            <person name="Henn M."/>
            <person name="Ma L.-J."/>
            <person name="Jaffe D.B."/>
            <person name="Butler J."/>
            <person name="Alvarez P."/>
            <person name="Gnerre S."/>
            <person name="Grabherr M."/>
            <person name="Kleber M."/>
            <person name="Mauceli E.W."/>
            <person name="Brockman W."/>
            <person name="Rounsley S."/>
            <person name="Young S.K."/>
            <person name="LaButti K."/>
            <person name="Pushparaj V."/>
            <person name="DeCaprio D."/>
            <person name="Crawford M."/>
            <person name="Koehrsen M."/>
            <person name="Engels R."/>
            <person name="Montgomery P."/>
            <person name="Pearson M."/>
            <person name="Howarth C."/>
            <person name="Larson L."/>
            <person name="Luoma S."/>
            <person name="White J."/>
            <person name="Alvarado L."/>
            <person name="Kodira C.D."/>
            <person name="Zeng Q."/>
            <person name="Oleary S."/>
            <person name="Yandava C."/>
            <person name="Denning D.W."/>
            <person name="Nierman W.C."/>
            <person name="Milne T."/>
            <person name="Madden K."/>
        </authorList>
    </citation>
    <scope>NUCLEOTIDE SEQUENCE [LARGE SCALE GENOMIC DNA]</scope>
    <source>
        <strain evidence="8">NIH 2624 / FGSC A1156</strain>
    </source>
</reference>
<dbReference type="PANTHER" id="PTHR30618:SF0">
    <property type="entry name" value="PURINE-URACIL PERMEASE NCS1"/>
    <property type="match status" value="1"/>
</dbReference>
<feature type="transmembrane region" description="Helical" evidence="6">
    <location>
        <begin position="254"/>
        <end position="273"/>
    </location>
</feature>
<dbReference type="AlphaFoldDB" id="Q0CB74"/>
<keyword evidence="4 6" id="KW-1133">Transmembrane helix</keyword>
<dbReference type="GO" id="GO:0005886">
    <property type="term" value="C:plasma membrane"/>
    <property type="evidence" value="ECO:0007669"/>
    <property type="project" value="TreeGrafter"/>
</dbReference>
<feature type="transmembrane region" description="Helical" evidence="6">
    <location>
        <begin position="127"/>
        <end position="149"/>
    </location>
</feature>
<gene>
    <name evidence="7" type="ORF">ATEG_09060</name>
</gene>
<feature type="transmembrane region" description="Helical" evidence="6">
    <location>
        <begin position="102"/>
        <end position="120"/>
    </location>
</feature>
<evidence type="ECO:0000256" key="2">
    <source>
        <dbReference type="ARBA" id="ARBA00008974"/>
    </source>
</evidence>
<dbReference type="eggNOG" id="KOG2466">
    <property type="taxonomic scope" value="Eukaryota"/>
</dbReference>
<proteinExistence type="inferred from homology"/>
<dbReference type="Pfam" id="PF02133">
    <property type="entry name" value="Transp_cyt_pur"/>
    <property type="match status" value="1"/>
</dbReference>
<comment type="subcellular location">
    <subcellularLocation>
        <location evidence="1">Membrane</location>
        <topology evidence="1">Multi-pass membrane protein</topology>
    </subcellularLocation>
</comment>
<protein>
    <submittedName>
        <fullName evidence="7">Uncharacterized protein</fullName>
    </submittedName>
</protein>
<dbReference type="Gene3D" id="1.10.4160.10">
    <property type="entry name" value="Hydantoin permease"/>
    <property type="match status" value="1"/>
</dbReference>
<feature type="transmembrane region" description="Helical" evidence="6">
    <location>
        <begin position="211"/>
        <end position="234"/>
    </location>
</feature>
<organism evidence="7 8">
    <name type="scientific">Aspergillus terreus (strain NIH 2624 / FGSC A1156)</name>
    <dbReference type="NCBI Taxonomy" id="341663"/>
    <lineage>
        <taxon>Eukaryota</taxon>
        <taxon>Fungi</taxon>
        <taxon>Dikarya</taxon>
        <taxon>Ascomycota</taxon>
        <taxon>Pezizomycotina</taxon>
        <taxon>Eurotiomycetes</taxon>
        <taxon>Eurotiomycetidae</taxon>
        <taxon>Eurotiales</taxon>
        <taxon>Aspergillaceae</taxon>
        <taxon>Aspergillus</taxon>
        <taxon>Aspergillus subgen. Circumdati</taxon>
    </lineage>
</organism>
<feature type="transmembrane region" description="Helical" evidence="6">
    <location>
        <begin position="294"/>
        <end position="311"/>
    </location>
</feature>
<dbReference type="EMBL" id="CH476607">
    <property type="protein sequence ID" value="EAU30197.1"/>
    <property type="molecule type" value="Genomic_DNA"/>
</dbReference>